<proteinExistence type="inferred from homology"/>
<dbReference type="PANTHER" id="PTHR22911:SF102">
    <property type="entry name" value="MEMBRANE PROTEIN"/>
    <property type="match status" value="1"/>
</dbReference>
<reference evidence="4" key="2">
    <citation type="submission" date="2021-04" db="EMBL/GenBank/DDBJ databases">
        <authorList>
            <person name="Gilroy R."/>
        </authorList>
    </citation>
    <scope>NUCLEOTIDE SEQUENCE</scope>
    <source>
        <strain evidence="4">CHK183-5548</strain>
    </source>
</reference>
<feature type="transmembrane region" description="Helical" evidence="2">
    <location>
        <begin position="218"/>
        <end position="238"/>
    </location>
</feature>
<feature type="transmembrane region" description="Helical" evidence="2">
    <location>
        <begin position="35"/>
        <end position="54"/>
    </location>
</feature>
<feature type="transmembrane region" description="Helical" evidence="2">
    <location>
        <begin position="75"/>
        <end position="94"/>
    </location>
</feature>
<evidence type="ECO:0000256" key="2">
    <source>
        <dbReference type="SAM" id="Phobius"/>
    </source>
</evidence>
<dbReference type="InterPro" id="IPR000620">
    <property type="entry name" value="EamA_dom"/>
</dbReference>
<keyword evidence="2" id="KW-0812">Transmembrane</keyword>
<dbReference type="GO" id="GO:0016020">
    <property type="term" value="C:membrane"/>
    <property type="evidence" value="ECO:0007669"/>
    <property type="project" value="InterPro"/>
</dbReference>
<dbReference type="Pfam" id="PF00892">
    <property type="entry name" value="EamA"/>
    <property type="match status" value="2"/>
</dbReference>
<dbReference type="EMBL" id="DWWL01000007">
    <property type="protein sequence ID" value="HJC46725.1"/>
    <property type="molecule type" value="Genomic_DNA"/>
</dbReference>
<evidence type="ECO:0000313" key="4">
    <source>
        <dbReference type="EMBL" id="HJC46725.1"/>
    </source>
</evidence>
<feature type="transmembrane region" description="Helical" evidence="2">
    <location>
        <begin position="155"/>
        <end position="175"/>
    </location>
</feature>
<comment type="caution">
    <text evidence="4">The sequence shown here is derived from an EMBL/GenBank/DDBJ whole genome shotgun (WGS) entry which is preliminary data.</text>
</comment>
<feature type="domain" description="EamA" evidence="3">
    <location>
        <begin position="10"/>
        <end position="144"/>
    </location>
</feature>
<reference evidence="4" key="1">
    <citation type="journal article" date="2021" name="PeerJ">
        <title>Extensive microbial diversity within the chicken gut microbiome revealed by metagenomics and culture.</title>
        <authorList>
            <person name="Gilroy R."/>
            <person name="Ravi A."/>
            <person name="Getino M."/>
            <person name="Pursley I."/>
            <person name="Horton D.L."/>
            <person name="Alikhan N.F."/>
            <person name="Baker D."/>
            <person name="Gharbi K."/>
            <person name="Hall N."/>
            <person name="Watson M."/>
            <person name="Adriaenssens E.M."/>
            <person name="Foster-Nyarko E."/>
            <person name="Jarju S."/>
            <person name="Secka A."/>
            <person name="Antonio M."/>
            <person name="Oren A."/>
            <person name="Chaudhuri R.R."/>
            <person name="La Ragione R."/>
            <person name="Hildebrand F."/>
            <person name="Pallen M.J."/>
        </authorList>
    </citation>
    <scope>NUCLEOTIDE SEQUENCE</scope>
    <source>
        <strain evidence="4">CHK183-5548</strain>
    </source>
</reference>
<dbReference type="Gene3D" id="1.10.3730.20">
    <property type="match status" value="1"/>
</dbReference>
<dbReference type="InterPro" id="IPR037185">
    <property type="entry name" value="EmrE-like"/>
</dbReference>
<sequence>MRNFHFSPRFLLTASMVIFGTLGLFTRNISVSSGELALCRAVLASAFILVYLTVSGQKPSLKNGISSHIKKELPLLLLSGMAMGVNWVLLFQAYRYTTISMATLSYYFAPVIVIAACPLLFHEKMTLRQLFCFVMSTAGLVLIIGAGGAGNGTDFIGVLFGLGAAVFYAAVILMNKRIRQVTGIHRTLIQFGGAILILLPYVILTGGFHPQLLDGPGLASLLIVGLIHTGVTYCMYFSALKDLSGQETALLSYIDPLVAALISVLLLGEPMTAVQALGGAMILGFTLLNELPGKKG</sequence>
<evidence type="ECO:0000256" key="1">
    <source>
        <dbReference type="ARBA" id="ARBA00007362"/>
    </source>
</evidence>
<gene>
    <name evidence="4" type="ORF">IAA04_01580</name>
</gene>
<protein>
    <submittedName>
        <fullName evidence="4">DMT family transporter</fullName>
    </submittedName>
</protein>
<evidence type="ECO:0000313" key="5">
    <source>
        <dbReference type="Proteomes" id="UP000823883"/>
    </source>
</evidence>
<dbReference type="SUPFAM" id="SSF103481">
    <property type="entry name" value="Multidrug resistance efflux transporter EmrE"/>
    <property type="match status" value="2"/>
</dbReference>
<organism evidence="4 5">
    <name type="scientific">Candidatus Lachnoclostridium pullistercoris</name>
    <dbReference type="NCBI Taxonomy" id="2838632"/>
    <lineage>
        <taxon>Bacteria</taxon>
        <taxon>Bacillati</taxon>
        <taxon>Bacillota</taxon>
        <taxon>Clostridia</taxon>
        <taxon>Lachnospirales</taxon>
        <taxon>Lachnospiraceae</taxon>
    </lineage>
</organism>
<feature type="domain" description="EamA" evidence="3">
    <location>
        <begin position="156"/>
        <end position="288"/>
    </location>
</feature>
<keyword evidence="2" id="KW-1133">Transmembrane helix</keyword>
<comment type="similarity">
    <text evidence="1">Belongs to the EamA transporter family.</text>
</comment>
<feature type="transmembrane region" description="Helical" evidence="2">
    <location>
        <begin position="187"/>
        <end position="206"/>
    </location>
</feature>
<feature type="transmembrane region" description="Helical" evidence="2">
    <location>
        <begin position="100"/>
        <end position="121"/>
    </location>
</feature>
<dbReference type="PANTHER" id="PTHR22911">
    <property type="entry name" value="ACYL-MALONYL CONDENSING ENZYME-RELATED"/>
    <property type="match status" value="1"/>
</dbReference>
<evidence type="ECO:0000259" key="3">
    <source>
        <dbReference type="Pfam" id="PF00892"/>
    </source>
</evidence>
<name>A0A9D2T6D7_9FIRM</name>
<accession>A0A9D2T6D7</accession>
<dbReference type="Proteomes" id="UP000823883">
    <property type="component" value="Unassembled WGS sequence"/>
</dbReference>
<feature type="transmembrane region" description="Helical" evidence="2">
    <location>
        <begin position="130"/>
        <end position="149"/>
    </location>
</feature>
<keyword evidence="2" id="KW-0472">Membrane</keyword>
<dbReference type="AlphaFoldDB" id="A0A9D2T6D7"/>